<keyword evidence="1" id="KW-0812">Transmembrane</keyword>
<keyword evidence="1" id="KW-0472">Membrane</keyword>
<reference evidence="2" key="1">
    <citation type="submission" date="2022-10" db="EMBL/GenBank/DDBJ databases">
        <title>Chryseobacterium sp. nov., a novel bacterial species.</title>
        <authorList>
            <person name="Cao Y."/>
        </authorList>
    </citation>
    <scope>NUCLEOTIDE SEQUENCE</scope>
    <source>
        <strain evidence="2">CCTCC AB2015118</strain>
    </source>
</reference>
<keyword evidence="1" id="KW-1133">Transmembrane helix</keyword>
<dbReference type="RefSeq" id="WP_267265103.1">
    <property type="nucleotide sequence ID" value="NZ_JAOVZW010000008.1"/>
</dbReference>
<sequence>MEKSPFEQFEELRIDNASKLFLTETARWATFLSILGYIGIGLMVLVAVFVLIIGSSVSMGPFSGGTLISLFYFALAAFYYLPINFLYRFSSNMKEALRTNNQATLTKSFEYLKSHYKFIGILTIVLFGLYILIIIGTIITGFGSYF</sequence>
<evidence type="ECO:0000313" key="2">
    <source>
        <dbReference type="EMBL" id="MCX8523797.1"/>
    </source>
</evidence>
<dbReference type="Proteomes" id="UP001073122">
    <property type="component" value="Unassembled WGS sequence"/>
</dbReference>
<feature type="transmembrane region" description="Helical" evidence="1">
    <location>
        <begin position="118"/>
        <end position="142"/>
    </location>
</feature>
<evidence type="ECO:0000313" key="3">
    <source>
        <dbReference type="Proteomes" id="UP001073122"/>
    </source>
</evidence>
<comment type="caution">
    <text evidence="2">The sequence shown here is derived from an EMBL/GenBank/DDBJ whole genome shotgun (WGS) entry which is preliminary data.</text>
</comment>
<name>A0ABT3XRK7_9FLAO</name>
<dbReference type="EMBL" id="JAOVZW010000008">
    <property type="protein sequence ID" value="MCX8523797.1"/>
    <property type="molecule type" value="Genomic_DNA"/>
</dbReference>
<feature type="transmembrane region" description="Helical" evidence="1">
    <location>
        <begin position="66"/>
        <end position="87"/>
    </location>
</feature>
<feature type="transmembrane region" description="Helical" evidence="1">
    <location>
        <begin position="28"/>
        <end position="54"/>
    </location>
</feature>
<protein>
    <submittedName>
        <fullName evidence="2">DUF5362 family protein</fullName>
    </submittedName>
</protein>
<accession>A0ABT3XRK7</accession>
<evidence type="ECO:0000256" key="1">
    <source>
        <dbReference type="SAM" id="Phobius"/>
    </source>
</evidence>
<keyword evidence="3" id="KW-1185">Reference proteome</keyword>
<gene>
    <name evidence="2" type="ORF">OF897_07650</name>
</gene>
<organism evidence="2 3">
    <name type="scientific">Chryseobacterium formosus</name>
    <dbReference type="NCBI Taxonomy" id="1537363"/>
    <lineage>
        <taxon>Bacteria</taxon>
        <taxon>Pseudomonadati</taxon>
        <taxon>Bacteroidota</taxon>
        <taxon>Flavobacteriia</taxon>
        <taxon>Flavobacteriales</taxon>
        <taxon>Weeksellaceae</taxon>
        <taxon>Chryseobacterium group</taxon>
        <taxon>Chryseobacterium</taxon>
    </lineage>
</organism>
<proteinExistence type="predicted"/>